<reference evidence="2 3" key="1">
    <citation type="journal article" date="2015" name="Genome Announc.">
        <title>Expanding the biotechnology potential of lactobacilli through comparative genomics of 213 strains and associated genera.</title>
        <authorList>
            <person name="Sun Z."/>
            <person name="Harris H.M."/>
            <person name="McCann A."/>
            <person name="Guo C."/>
            <person name="Argimon S."/>
            <person name="Zhang W."/>
            <person name="Yang X."/>
            <person name="Jeffery I.B."/>
            <person name="Cooney J.C."/>
            <person name="Kagawa T.F."/>
            <person name="Liu W."/>
            <person name="Song Y."/>
            <person name="Salvetti E."/>
            <person name="Wrobel A."/>
            <person name="Rasinkangas P."/>
            <person name="Parkhill J."/>
            <person name="Rea M.C."/>
            <person name="O'Sullivan O."/>
            <person name="Ritari J."/>
            <person name="Douillard F.P."/>
            <person name="Paul Ross R."/>
            <person name="Yang R."/>
            <person name="Briner A.E."/>
            <person name="Felis G.E."/>
            <person name="de Vos W.M."/>
            <person name="Barrangou R."/>
            <person name="Klaenhammer T.R."/>
            <person name="Caufield P.W."/>
            <person name="Cui Y."/>
            <person name="Zhang H."/>
            <person name="O'Toole P.W."/>
        </authorList>
    </citation>
    <scope>NUCLEOTIDE SEQUENCE [LARGE SCALE GENOMIC DNA]</scope>
    <source>
        <strain evidence="2 3">DSM 21376</strain>
    </source>
</reference>
<keyword evidence="1" id="KW-0812">Transmembrane</keyword>
<feature type="transmembrane region" description="Helical" evidence="1">
    <location>
        <begin position="388"/>
        <end position="410"/>
    </location>
</feature>
<dbReference type="PATRIC" id="fig|1423806.3.peg.2315"/>
<dbReference type="AlphaFoldDB" id="A0A023CVA6"/>
<organism evidence="2 3">
    <name type="scientific">Liquorilactobacillus sucicola DSM 21376 = JCM 15457</name>
    <dbReference type="NCBI Taxonomy" id="1423806"/>
    <lineage>
        <taxon>Bacteria</taxon>
        <taxon>Bacillati</taxon>
        <taxon>Bacillota</taxon>
        <taxon>Bacilli</taxon>
        <taxon>Lactobacillales</taxon>
        <taxon>Lactobacillaceae</taxon>
        <taxon>Liquorilactobacillus</taxon>
    </lineage>
</organism>
<evidence type="ECO:0000313" key="2">
    <source>
        <dbReference type="EMBL" id="KRN05700.1"/>
    </source>
</evidence>
<dbReference type="EMBL" id="AYZF01000017">
    <property type="protein sequence ID" value="KRN05700.1"/>
    <property type="molecule type" value="Genomic_DNA"/>
</dbReference>
<proteinExistence type="predicted"/>
<feature type="transmembrane region" description="Helical" evidence="1">
    <location>
        <begin position="238"/>
        <end position="261"/>
    </location>
</feature>
<dbReference type="OrthoDB" id="2176387at2"/>
<keyword evidence="3" id="KW-1185">Reference proteome</keyword>
<sequence length="529" mass="59564">MNKSQLWQLTKINLLYANPQATNKARQNGKRGRELTISLIRQYILIGILFTALYGFMMLGFDLAKQTAAFTKFVALFTLLLVSQNISVMNNVFFESNDQGAYLPLPFSQRTIYLAKALVVQMANLSFAIPVLWVFVITGIKANNWAFSLPISIVLFILYLILLFLICTFIVFGLAQTKVFRQHQKLMTFLLLAVSFIVMMAAILLINNTAESASASQTGLLGFNWLHEIIVSPLSGKALFFFIGIIIIDVMLTVLADRWLLPQLLVEHKNGKSSRKKLKRTRSSRSLTNQLIRYNLKLLQDPTLLMQSLSMMALPFIMFGAGLISGGTGGVFEKTALTYCGVFFAVGFAISMMSLGPYSLTALGISLDRGNLFFVQTLPLSFKAYLRLKFLTMWFLQTIYLLVLTAAIGILLHMAILNLVVVLIGVTWGSYLFSLIYYARDWRLRDLSWSNITQLFNRGGGTTMFMLFLFGGLIVSAIFILGYYALIKYANMPLLVNGLFTLVMLALSGAIVWKFQIRFWRNLAELTEK</sequence>
<dbReference type="Proteomes" id="UP000050961">
    <property type="component" value="Unassembled WGS sequence"/>
</dbReference>
<comment type="caution">
    <text evidence="2">The sequence shown here is derived from an EMBL/GenBank/DDBJ whole genome shotgun (WGS) entry which is preliminary data.</text>
</comment>
<feature type="transmembrane region" description="Helical" evidence="1">
    <location>
        <begin position="43"/>
        <end position="61"/>
    </location>
</feature>
<protein>
    <submittedName>
        <fullName evidence="2">ABC superfamily ATP binding cassette transporter, membrane protein</fullName>
    </submittedName>
</protein>
<dbReference type="STRING" id="1423806.FD15_GL002266"/>
<keyword evidence="1" id="KW-1133">Transmembrane helix</keyword>
<evidence type="ECO:0000256" key="1">
    <source>
        <dbReference type="SAM" id="Phobius"/>
    </source>
</evidence>
<keyword evidence="1" id="KW-0472">Membrane</keyword>
<evidence type="ECO:0000313" key="3">
    <source>
        <dbReference type="Proteomes" id="UP000050961"/>
    </source>
</evidence>
<accession>A0A023CVA6</accession>
<dbReference type="eggNOG" id="ENOG502ZAPV">
    <property type="taxonomic scope" value="Bacteria"/>
</dbReference>
<name>A0A023CVA6_9LACO</name>
<feature type="transmembrane region" description="Helical" evidence="1">
    <location>
        <begin position="416"/>
        <end position="439"/>
    </location>
</feature>
<feature type="transmembrane region" description="Helical" evidence="1">
    <location>
        <begin position="149"/>
        <end position="174"/>
    </location>
</feature>
<feature type="transmembrane region" description="Helical" evidence="1">
    <location>
        <begin position="303"/>
        <end position="324"/>
    </location>
</feature>
<feature type="transmembrane region" description="Helical" evidence="1">
    <location>
        <begin position="73"/>
        <end position="93"/>
    </location>
</feature>
<feature type="transmembrane region" description="Helical" evidence="1">
    <location>
        <begin position="492"/>
        <end position="513"/>
    </location>
</feature>
<feature type="transmembrane region" description="Helical" evidence="1">
    <location>
        <begin position="186"/>
        <end position="206"/>
    </location>
</feature>
<gene>
    <name evidence="2" type="ORF">FD15_GL002266</name>
</gene>
<feature type="transmembrane region" description="Helical" evidence="1">
    <location>
        <begin position="460"/>
        <end position="486"/>
    </location>
</feature>
<feature type="transmembrane region" description="Helical" evidence="1">
    <location>
        <begin position="336"/>
        <end position="367"/>
    </location>
</feature>
<feature type="transmembrane region" description="Helical" evidence="1">
    <location>
        <begin position="113"/>
        <end position="137"/>
    </location>
</feature>
<dbReference type="RefSeq" id="WP_034987358.1">
    <property type="nucleotide sequence ID" value="NZ_AYZF01000017.1"/>
</dbReference>